<reference evidence="17" key="1">
    <citation type="submission" date="2020-04" db="EMBL/GenBank/DDBJ databases">
        <title>The Evolution of ZP genes of Teleost.</title>
        <authorList>
            <person name="Sano K."/>
            <person name="Kawaguchi M."/>
            <person name="Yasumasu S."/>
        </authorList>
    </citation>
    <scope>NUCLEOTIDE SEQUENCE</scope>
    <source>
        <tissue evidence="17">Ovary</tissue>
    </source>
</reference>
<evidence type="ECO:0000256" key="7">
    <source>
        <dbReference type="ARBA" id="ARBA00022685"/>
    </source>
</evidence>
<evidence type="ECO:0000256" key="11">
    <source>
        <dbReference type="ARBA" id="ARBA00023136"/>
    </source>
</evidence>
<dbReference type="GO" id="GO:0007339">
    <property type="term" value="P:binding of sperm to zona pellucida"/>
    <property type="evidence" value="ECO:0007669"/>
    <property type="project" value="UniProtKB-UniRule"/>
</dbReference>
<keyword evidence="11" id="KW-0472">Membrane</keyword>
<gene>
    <name evidence="17" type="primary">HbeZPCb</name>
</gene>
<dbReference type="Gene3D" id="2.60.40.3210">
    <property type="entry name" value="Zona pellucida, ZP-N domain"/>
    <property type="match status" value="1"/>
</dbReference>
<evidence type="ECO:0000256" key="2">
    <source>
        <dbReference type="ARBA" id="ARBA00006735"/>
    </source>
</evidence>
<evidence type="ECO:0000259" key="16">
    <source>
        <dbReference type="PROSITE" id="PS51034"/>
    </source>
</evidence>
<evidence type="ECO:0000256" key="8">
    <source>
        <dbReference type="ARBA" id="ARBA00022692"/>
    </source>
</evidence>
<dbReference type="GO" id="GO:0035804">
    <property type="term" value="F:structural constituent of egg coat"/>
    <property type="evidence" value="ECO:0007669"/>
    <property type="project" value="UniProtKB-UniRule"/>
</dbReference>
<sequence length="445" mass="48977">MQVSLVTVLLVALEFSEAQRSKLIEMPDLSRLQPLQPVQPLWSGGAKVPSPGSQGAATWRPAQPQHVPQPPSQAAQQRDPLNVQVRQALKGPVKKITWHFPQVQLPTRQPPVAFEMRHPAPVNSVAAACGEHSIYVEVKKDLFGTGELISPLDITLGGCAVSGEDAVAQVLMFESELQACNSALRMTEDELVYSFALSFAPNILAPDAPIVRHNTAVIGLECHYPRIHNVSSNALLPAWIPYASTQVAEEQLLFSLRLMIDDWASERPSNQYFLGEFINIEASVMQFNHVPLRVYVDSCVATAVPDVNAVPRYSFIDNYGCLLDAKVTRSKSYFMPQTQADKLQFQLEAFRFHQETSGLIYLTCFMKANAAASSPADAEHKACSFSGNSWVAAYGENHVCSCCDTRCSLRKGRDLSSEGLDLEKEVTLGPILVKDSDWDSDSSEE</sequence>
<feature type="region of interest" description="Disordered" evidence="15">
    <location>
        <begin position="40"/>
        <end position="79"/>
    </location>
</feature>
<evidence type="ECO:0000313" key="17">
    <source>
        <dbReference type="EMBL" id="BCD71191.1"/>
    </source>
</evidence>
<dbReference type="InterPro" id="IPR001507">
    <property type="entry name" value="ZP_dom"/>
</dbReference>
<keyword evidence="10" id="KW-1133">Transmembrane helix</keyword>
<dbReference type="GO" id="GO:0032190">
    <property type="term" value="F:acrosin binding"/>
    <property type="evidence" value="ECO:0007669"/>
    <property type="project" value="TreeGrafter"/>
</dbReference>
<dbReference type="Pfam" id="PF23344">
    <property type="entry name" value="ZP-N"/>
    <property type="match status" value="1"/>
</dbReference>
<evidence type="ECO:0000256" key="4">
    <source>
        <dbReference type="ARBA" id="ARBA00022475"/>
    </source>
</evidence>
<dbReference type="InterPro" id="IPR055356">
    <property type="entry name" value="ZP-N"/>
</dbReference>
<evidence type="ECO:0000256" key="3">
    <source>
        <dbReference type="ARBA" id="ARBA00017980"/>
    </source>
</evidence>
<dbReference type="InterPro" id="IPR055355">
    <property type="entry name" value="ZP-C"/>
</dbReference>
<feature type="domain" description="ZP" evidence="16">
    <location>
        <begin position="128"/>
        <end position="390"/>
    </location>
</feature>
<evidence type="ECO:0000256" key="6">
    <source>
        <dbReference type="ARBA" id="ARBA00022530"/>
    </source>
</evidence>
<dbReference type="GO" id="GO:0035805">
    <property type="term" value="C:egg coat"/>
    <property type="evidence" value="ECO:0007669"/>
    <property type="project" value="UniProtKB-SubCell"/>
</dbReference>
<dbReference type="InterPro" id="IPR042235">
    <property type="entry name" value="ZP-C_dom"/>
</dbReference>
<keyword evidence="6 14" id="KW-0272">Extracellular matrix</keyword>
<dbReference type="PRINTS" id="PR00023">
    <property type="entry name" value="ZPELLUCIDA"/>
</dbReference>
<keyword evidence="12 14" id="KW-1015">Disulfide bond</keyword>
<keyword evidence="13" id="KW-0325">Glycoprotein</keyword>
<dbReference type="EMBL" id="LC537898">
    <property type="protein sequence ID" value="BCD71191.1"/>
    <property type="molecule type" value="mRNA"/>
</dbReference>
<name>A0A7R6VNK3_9TELE</name>
<protein>
    <recommendedName>
        <fullName evidence="3 14">Zona pellucida sperm-binding protein 3</fullName>
    </recommendedName>
</protein>
<evidence type="ECO:0000256" key="9">
    <source>
        <dbReference type="ARBA" id="ARBA00022729"/>
    </source>
</evidence>
<keyword evidence="17" id="KW-0946">Virion</keyword>
<comment type="function">
    <text evidence="14">Component of the zona pellucida, an extracellular matrix surrounding oocytes which mediates sperm binding, induction of the acrosome reaction and prevents post-fertilization polyspermy. The zona pellucida is composed of 3 to 4 glycoproteins, ZP1, ZP2, ZP3, and ZP4. ZP3 is essential for sperm binding and zona matrix formation.</text>
</comment>
<dbReference type="PANTHER" id="PTHR11576:SF2">
    <property type="entry name" value="ZONA PELLUCIDA SPERM-BINDING PROTEIN 3"/>
    <property type="match status" value="1"/>
</dbReference>
<comment type="PTM">
    <text evidence="14">Proteolytically cleaved before the transmembrane segment to yield the secreted ectodomain incorporated in the zona pellucida.</text>
</comment>
<accession>A0A7R6VNK3</accession>
<evidence type="ECO:0000256" key="15">
    <source>
        <dbReference type="SAM" id="MobiDB-lite"/>
    </source>
</evidence>
<keyword evidence="4 14" id="KW-1003">Cell membrane</keyword>
<keyword evidence="5 14" id="KW-0964">Secreted</keyword>
<evidence type="ECO:0000256" key="10">
    <source>
        <dbReference type="ARBA" id="ARBA00022989"/>
    </source>
</evidence>
<dbReference type="FunFam" id="2.60.40.3210:FF:000001">
    <property type="entry name" value="Zona pellucida sperm-binding protein 3"/>
    <property type="match status" value="1"/>
</dbReference>
<comment type="subcellular location">
    <subcellularLocation>
        <location evidence="1">Secreted</location>
        <location evidence="1">Extracellular space</location>
        <location evidence="1">Extracellular matrix</location>
    </subcellularLocation>
    <subcellularLocation>
        <location evidence="14">Zona pellucida</location>
    </subcellularLocation>
    <subcellularLocation>
        <location evidence="14">Cell membrane</location>
        <topology evidence="14">Single-pass type I membrane protein</topology>
    </subcellularLocation>
</comment>
<dbReference type="Gene3D" id="2.60.40.4100">
    <property type="entry name" value="Zona pellucida, ZP-C domain"/>
    <property type="match status" value="1"/>
</dbReference>
<dbReference type="AlphaFoldDB" id="A0A7R6VNK3"/>
<evidence type="ECO:0000256" key="14">
    <source>
        <dbReference type="RuleBase" id="RU367066"/>
    </source>
</evidence>
<comment type="domain">
    <text evidence="14">The ZP domain is involved in the polymerization of the ZP proteins to form the zona pellucida.</text>
</comment>
<feature type="chain" id="PRO_5031589778" description="Zona pellucida sperm-binding protein 3" evidence="14">
    <location>
        <begin position="19"/>
        <end position="445"/>
    </location>
</feature>
<dbReference type="GO" id="GO:2000344">
    <property type="term" value="P:positive regulation of acrosome reaction"/>
    <property type="evidence" value="ECO:0007669"/>
    <property type="project" value="UniProtKB-UniRule"/>
</dbReference>
<evidence type="ECO:0000256" key="1">
    <source>
        <dbReference type="ARBA" id="ARBA00004498"/>
    </source>
</evidence>
<evidence type="ECO:0000256" key="12">
    <source>
        <dbReference type="ARBA" id="ARBA00023157"/>
    </source>
</evidence>
<keyword evidence="9 14" id="KW-0732">Signal</keyword>
<feature type="signal peptide" evidence="14">
    <location>
        <begin position="1"/>
        <end position="18"/>
    </location>
</feature>
<keyword evidence="8" id="KW-0812">Transmembrane</keyword>
<comment type="similarity">
    <text evidence="2 14">Belongs to the ZP domain family. ZPC subfamily.</text>
</comment>
<proteinExistence type="evidence at transcript level"/>
<dbReference type="GO" id="GO:0035803">
    <property type="term" value="P:egg coat formation"/>
    <property type="evidence" value="ECO:0007669"/>
    <property type="project" value="UniProtKB-UniRule"/>
</dbReference>
<dbReference type="Pfam" id="PF00100">
    <property type="entry name" value="Zona_pellucida"/>
    <property type="match status" value="1"/>
</dbReference>
<dbReference type="PROSITE" id="PS51034">
    <property type="entry name" value="ZP_2"/>
    <property type="match status" value="1"/>
</dbReference>
<evidence type="ECO:0000256" key="13">
    <source>
        <dbReference type="ARBA" id="ARBA00023180"/>
    </source>
</evidence>
<dbReference type="PANTHER" id="PTHR11576">
    <property type="entry name" value="ZONA PELLUCIDA SPERM-BINDING PROTEIN 3"/>
    <property type="match status" value="1"/>
</dbReference>
<dbReference type="SMART" id="SM00241">
    <property type="entry name" value="ZP"/>
    <property type="match status" value="1"/>
</dbReference>
<keyword evidence="17" id="KW-0261">Viral envelope protein</keyword>
<dbReference type="FunFam" id="2.60.40.4100:FF:000002">
    <property type="entry name" value="Zona pellucida sperm-binding protein 3"/>
    <property type="match status" value="1"/>
</dbReference>
<dbReference type="GO" id="GO:0005886">
    <property type="term" value="C:plasma membrane"/>
    <property type="evidence" value="ECO:0007669"/>
    <property type="project" value="UniProtKB-SubCell"/>
</dbReference>
<dbReference type="InterPro" id="IPR048290">
    <property type="entry name" value="ZP_chr"/>
</dbReference>
<organism evidence="17">
    <name type="scientific">Megalamphodus bentosi</name>
    <name type="common">ornate tetra</name>
    <dbReference type="NCBI Taxonomy" id="711523"/>
    <lineage>
        <taxon>Eukaryota</taxon>
        <taxon>Metazoa</taxon>
        <taxon>Chordata</taxon>
        <taxon>Craniata</taxon>
        <taxon>Vertebrata</taxon>
        <taxon>Euteleostomi</taxon>
        <taxon>Actinopterygii</taxon>
        <taxon>Neopterygii</taxon>
        <taxon>Teleostei</taxon>
        <taxon>Ostariophysi</taxon>
        <taxon>Characiformes</taxon>
        <taxon>Characoidei</taxon>
        <taxon>Acestrorhamphidae</taxon>
        <taxon>Megalamphodinae</taxon>
        <taxon>Megalamphodus</taxon>
    </lineage>
</organism>
<keyword evidence="7 14" id="KW-0165">Cleavage on pair of basic residues</keyword>
<evidence type="ECO:0000256" key="5">
    <source>
        <dbReference type="ARBA" id="ARBA00022525"/>
    </source>
</evidence>